<name>A0A6A6EYE0_9PEZI</name>
<organism evidence="8 9">
    <name type="scientific">Zopfia rhizophila CBS 207.26</name>
    <dbReference type="NCBI Taxonomy" id="1314779"/>
    <lineage>
        <taxon>Eukaryota</taxon>
        <taxon>Fungi</taxon>
        <taxon>Dikarya</taxon>
        <taxon>Ascomycota</taxon>
        <taxon>Pezizomycotina</taxon>
        <taxon>Dothideomycetes</taxon>
        <taxon>Dothideomycetes incertae sedis</taxon>
        <taxon>Zopfiaceae</taxon>
        <taxon>Zopfia</taxon>
    </lineage>
</organism>
<protein>
    <submittedName>
        <fullName evidence="8">Zf-DNL-domain-containing protein</fullName>
    </submittedName>
</protein>
<feature type="compositionally biased region" description="Polar residues" evidence="5">
    <location>
        <begin position="172"/>
        <end position="190"/>
    </location>
</feature>
<evidence type="ECO:0000256" key="5">
    <source>
        <dbReference type="SAM" id="MobiDB-lite"/>
    </source>
</evidence>
<evidence type="ECO:0000256" key="1">
    <source>
        <dbReference type="ARBA" id="ARBA00022723"/>
    </source>
</evidence>
<feature type="compositionally biased region" description="Low complexity" evidence="5">
    <location>
        <begin position="65"/>
        <end position="78"/>
    </location>
</feature>
<dbReference type="EMBL" id="ML994610">
    <property type="protein sequence ID" value="KAF2195170.1"/>
    <property type="molecule type" value="Genomic_DNA"/>
</dbReference>
<dbReference type="GO" id="GO:0051087">
    <property type="term" value="F:protein-folding chaperone binding"/>
    <property type="evidence" value="ECO:0007669"/>
    <property type="project" value="TreeGrafter"/>
</dbReference>
<reference evidence="8" key="1">
    <citation type="journal article" date="2020" name="Stud. Mycol.">
        <title>101 Dothideomycetes genomes: a test case for predicting lifestyles and emergence of pathogens.</title>
        <authorList>
            <person name="Haridas S."/>
            <person name="Albert R."/>
            <person name="Binder M."/>
            <person name="Bloem J."/>
            <person name="Labutti K."/>
            <person name="Salamov A."/>
            <person name="Andreopoulos B."/>
            <person name="Baker S."/>
            <person name="Barry K."/>
            <person name="Bills G."/>
            <person name="Bluhm B."/>
            <person name="Cannon C."/>
            <person name="Castanera R."/>
            <person name="Culley D."/>
            <person name="Daum C."/>
            <person name="Ezra D."/>
            <person name="Gonzalez J."/>
            <person name="Henrissat B."/>
            <person name="Kuo A."/>
            <person name="Liang C."/>
            <person name="Lipzen A."/>
            <person name="Lutzoni F."/>
            <person name="Magnuson J."/>
            <person name="Mondo S."/>
            <person name="Nolan M."/>
            <person name="Ohm R."/>
            <person name="Pangilinan J."/>
            <person name="Park H.-J."/>
            <person name="Ramirez L."/>
            <person name="Alfaro M."/>
            <person name="Sun H."/>
            <person name="Tritt A."/>
            <person name="Yoshinaga Y."/>
            <person name="Zwiers L.-H."/>
            <person name="Turgeon B."/>
            <person name="Goodwin S."/>
            <person name="Spatafora J."/>
            <person name="Crous P."/>
            <person name="Grigoriev I."/>
        </authorList>
    </citation>
    <scope>NUCLEOTIDE SEQUENCE</scope>
    <source>
        <strain evidence="8">CBS 207.26</strain>
    </source>
</reference>
<keyword evidence="1" id="KW-0479">Metal-binding</keyword>
<evidence type="ECO:0000256" key="3">
    <source>
        <dbReference type="ARBA" id="ARBA00022833"/>
    </source>
</evidence>
<dbReference type="Pfam" id="PF05180">
    <property type="entry name" value="zf-DNL"/>
    <property type="match status" value="1"/>
</dbReference>
<evidence type="ECO:0000256" key="6">
    <source>
        <dbReference type="SAM" id="SignalP"/>
    </source>
</evidence>
<keyword evidence="6" id="KW-0732">Signal</keyword>
<dbReference type="GO" id="GO:0050821">
    <property type="term" value="P:protein stabilization"/>
    <property type="evidence" value="ECO:0007669"/>
    <property type="project" value="TreeGrafter"/>
</dbReference>
<feature type="signal peptide" evidence="6">
    <location>
        <begin position="1"/>
        <end position="22"/>
    </location>
</feature>
<dbReference type="PROSITE" id="PS51501">
    <property type="entry name" value="ZF_DNL"/>
    <property type="match status" value="1"/>
</dbReference>
<feature type="region of interest" description="Disordered" evidence="5">
    <location>
        <begin position="61"/>
        <end position="84"/>
    </location>
</feature>
<evidence type="ECO:0000259" key="7">
    <source>
        <dbReference type="PROSITE" id="PS51501"/>
    </source>
</evidence>
<dbReference type="Proteomes" id="UP000800200">
    <property type="component" value="Unassembled WGS sequence"/>
</dbReference>
<evidence type="ECO:0000313" key="9">
    <source>
        <dbReference type="Proteomes" id="UP000800200"/>
    </source>
</evidence>
<sequence>MRHTSTFLWCLSRSLPLQATRAYPAEFIPVSKRLYHTPRTSILPRPQLFLQRRHPIASIIRHESTSSPSSQSGSTAAPESRLNRDEVPAYEMTFTCKKCSTRSSHRVSKQGYHHGTVLITCPGCKNRHLISDHLKIFSDKRVTIEDLMREKGQLVKRGSLSTEGDVELWDDGSTTPRSSNFIPSTTTKNDSNAEEGRLTEPPTLQEASWDDADPGIRKS</sequence>
<feature type="chain" id="PRO_5025588441" evidence="6">
    <location>
        <begin position="23"/>
        <end position="219"/>
    </location>
</feature>
<keyword evidence="9" id="KW-1185">Reference proteome</keyword>
<dbReference type="GO" id="GO:0005739">
    <property type="term" value="C:mitochondrion"/>
    <property type="evidence" value="ECO:0007669"/>
    <property type="project" value="TreeGrafter"/>
</dbReference>
<dbReference type="GO" id="GO:0030150">
    <property type="term" value="P:protein import into mitochondrial matrix"/>
    <property type="evidence" value="ECO:0007669"/>
    <property type="project" value="TreeGrafter"/>
</dbReference>
<keyword evidence="2 4" id="KW-0863">Zinc-finger</keyword>
<dbReference type="PANTHER" id="PTHR20922:SF13">
    <property type="entry name" value="DNL-TYPE ZINC FINGER PROTEIN"/>
    <property type="match status" value="1"/>
</dbReference>
<evidence type="ECO:0000313" key="8">
    <source>
        <dbReference type="EMBL" id="KAF2195170.1"/>
    </source>
</evidence>
<evidence type="ECO:0000256" key="2">
    <source>
        <dbReference type="ARBA" id="ARBA00022771"/>
    </source>
</evidence>
<keyword evidence="3" id="KW-0862">Zinc</keyword>
<dbReference type="OrthoDB" id="512667at2759"/>
<proteinExistence type="predicted"/>
<dbReference type="GO" id="GO:0008270">
    <property type="term" value="F:zinc ion binding"/>
    <property type="evidence" value="ECO:0007669"/>
    <property type="project" value="UniProtKB-KW"/>
</dbReference>
<gene>
    <name evidence="8" type="ORF">K469DRAFT_543719</name>
</gene>
<dbReference type="AlphaFoldDB" id="A0A6A6EYE0"/>
<evidence type="ECO:0000256" key="4">
    <source>
        <dbReference type="PROSITE-ProRule" id="PRU00834"/>
    </source>
</evidence>
<dbReference type="PANTHER" id="PTHR20922">
    <property type="entry name" value="DNL-TYPE ZINC FINGER PROTEIN"/>
    <property type="match status" value="1"/>
</dbReference>
<feature type="region of interest" description="Disordered" evidence="5">
    <location>
        <begin position="165"/>
        <end position="219"/>
    </location>
</feature>
<dbReference type="InterPro" id="IPR024158">
    <property type="entry name" value="Mt_import_TIM15"/>
</dbReference>
<accession>A0A6A6EYE0</accession>
<feature type="domain" description="DNL-type" evidence="7">
    <location>
        <begin position="85"/>
        <end position="180"/>
    </location>
</feature>
<dbReference type="InterPro" id="IPR007853">
    <property type="entry name" value="Znf_DNL-typ"/>
</dbReference>
<dbReference type="GO" id="GO:0006457">
    <property type="term" value="P:protein folding"/>
    <property type="evidence" value="ECO:0007669"/>
    <property type="project" value="TreeGrafter"/>
</dbReference>